<comment type="caution">
    <text evidence="1">The sequence shown here is derived from an EMBL/GenBank/DDBJ whole genome shotgun (WGS) entry which is preliminary data.</text>
</comment>
<dbReference type="EMBL" id="BMAV01001120">
    <property type="protein sequence ID" value="GFY38938.1"/>
    <property type="molecule type" value="Genomic_DNA"/>
</dbReference>
<proteinExistence type="predicted"/>
<protein>
    <submittedName>
        <fullName evidence="1">Uncharacterized protein</fullName>
    </submittedName>
</protein>
<accession>A0A8X6WPF9</accession>
<reference evidence="1" key="1">
    <citation type="submission" date="2020-08" db="EMBL/GenBank/DDBJ databases">
        <title>Multicomponent nature underlies the extraordinary mechanical properties of spider dragline silk.</title>
        <authorList>
            <person name="Kono N."/>
            <person name="Nakamura H."/>
            <person name="Mori M."/>
            <person name="Yoshida Y."/>
            <person name="Ohtoshi R."/>
            <person name="Malay A.D."/>
            <person name="Moran D.A.P."/>
            <person name="Tomita M."/>
            <person name="Numata K."/>
            <person name="Arakawa K."/>
        </authorList>
    </citation>
    <scope>NUCLEOTIDE SEQUENCE</scope>
</reference>
<gene>
    <name evidence="2" type="ORF">TNIN_365051</name>
    <name evidence="1" type="ORF">TNIN_86331</name>
</gene>
<evidence type="ECO:0000313" key="2">
    <source>
        <dbReference type="EMBL" id="GFY67786.1"/>
    </source>
</evidence>
<keyword evidence="3" id="KW-1185">Reference proteome</keyword>
<name>A0A8X6WPF9_9ARAC</name>
<dbReference type="EMBL" id="BMAV01016743">
    <property type="protein sequence ID" value="GFY67786.1"/>
    <property type="molecule type" value="Genomic_DNA"/>
</dbReference>
<dbReference type="AlphaFoldDB" id="A0A8X6WPF9"/>
<evidence type="ECO:0000313" key="1">
    <source>
        <dbReference type="EMBL" id="GFY38938.1"/>
    </source>
</evidence>
<organism evidence="1 3">
    <name type="scientific">Trichonephila inaurata madagascariensis</name>
    <dbReference type="NCBI Taxonomy" id="2747483"/>
    <lineage>
        <taxon>Eukaryota</taxon>
        <taxon>Metazoa</taxon>
        <taxon>Ecdysozoa</taxon>
        <taxon>Arthropoda</taxon>
        <taxon>Chelicerata</taxon>
        <taxon>Arachnida</taxon>
        <taxon>Araneae</taxon>
        <taxon>Araneomorphae</taxon>
        <taxon>Entelegynae</taxon>
        <taxon>Araneoidea</taxon>
        <taxon>Nephilidae</taxon>
        <taxon>Trichonephila</taxon>
        <taxon>Trichonephila inaurata</taxon>
    </lineage>
</organism>
<sequence length="103" mass="11810">MREPYHFDELRQLELDGDRKGLRNINHRSNQLVVPGDEIVVQPLRIGVSFWKRGKKKGLCNRSLCDNHCNRITRDKHRFSCNDAGAMKNSAVLIVLPQTLTIG</sequence>
<dbReference type="OrthoDB" id="7472424at2759"/>
<dbReference type="Proteomes" id="UP000886998">
    <property type="component" value="Unassembled WGS sequence"/>
</dbReference>
<evidence type="ECO:0000313" key="3">
    <source>
        <dbReference type="Proteomes" id="UP000886998"/>
    </source>
</evidence>